<evidence type="ECO:0000256" key="6">
    <source>
        <dbReference type="ARBA" id="ARBA00022840"/>
    </source>
</evidence>
<dbReference type="GO" id="GO:0005759">
    <property type="term" value="C:mitochondrial matrix"/>
    <property type="evidence" value="ECO:0007669"/>
    <property type="project" value="UniProtKB-SubCell"/>
</dbReference>
<feature type="compositionally biased region" description="Basic and acidic residues" evidence="15">
    <location>
        <begin position="237"/>
        <end position="249"/>
    </location>
</feature>
<dbReference type="PANTHER" id="PTHR11538">
    <property type="entry name" value="PHENYLALANYL-TRNA SYNTHETASE"/>
    <property type="match status" value="1"/>
</dbReference>
<evidence type="ECO:0000256" key="5">
    <source>
        <dbReference type="ARBA" id="ARBA00022741"/>
    </source>
</evidence>
<comment type="catalytic activity">
    <reaction evidence="12">
        <text>tRNA(Phe) + L-phenylalanine + ATP = L-phenylalanyl-tRNA(Phe) + AMP + diphosphate + H(+)</text>
        <dbReference type="Rhea" id="RHEA:19413"/>
        <dbReference type="Rhea" id="RHEA-COMP:9668"/>
        <dbReference type="Rhea" id="RHEA-COMP:9699"/>
        <dbReference type="ChEBI" id="CHEBI:15378"/>
        <dbReference type="ChEBI" id="CHEBI:30616"/>
        <dbReference type="ChEBI" id="CHEBI:33019"/>
        <dbReference type="ChEBI" id="CHEBI:58095"/>
        <dbReference type="ChEBI" id="CHEBI:78442"/>
        <dbReference type="ChEBI" id="CHEBI:78531"/>
        <dbReference type="ChEBI" id="CHEBI:456215"/>
        <dbReference type="EC" id="6.1.1.20"/>
    </reaction>
</comment>
<evidence type="ECO:0000259" key="16">
    <source>
        <dbReference type="PROSITE" id="PS50862"/>
    </source>
</evidence>
<dbReference type="Pfam" id="PF01409">
    <property type="entry name" value="tRNA-synt_2d"/>
    <property type="match status" value="2"/>
</dbReference>
<dbReference type="SUPFAM" id="SSF55681">
    <property type="entry name" value="Class II aaRS and biotin synthetases"/>
    <property type="match status" value="1"/>
</dbReference>
<dbReference type="Gene3D" id="3.30.70.380">
    <property type="entry name" value="Ferrodoxin-fold anticodon-binding domain"/>
    <property type="match status" value="1"/>
</dbReference>
<evidence type="ECO:0000256" key="13">
    <source>
        <dbReference type="ARBA" id="ARBA00057761"/>
    </source>
</evidence>
<evidence type="ECO:0000256" key="15">
    <source>
        <dbReference type="SAM" id="MobiDB-lite"/>
    </source>
</evidence>
<name>A0AA39R5D7_9LECA</name>
<comment type="similarity">
    <text evidence="2">Belongs to the class-II aminoacyl-tRNA synthetase family.</text>
</comment>
<feature type="domain" description="FDX-ACB" evidence="17">
    <location>
        <begin position="390"/>
        <end position="495"/>
    </location>
</feature>
<dbReference type="SUPFAM" id="SSF54991">
    <property type="entry name" value="Anticodon-binding domain of PheRS"/>
    <property type="match status" value="1"/>
</dbReference>
<dbReference type="InterPro" id="IPR045864">
    <property type="entry name" value="aa-tRNA-synth_II/BPL/LPL"/>
</dbReference>
<dbReference type="GO" id="GO:0006432">
    <property type="term" value="P:phenylalanyl-tRNA aminoacylation"/>
    <property type="evidence" value="ECO:0007669"/>
    <property type="project" value="InterPro"/>
</dbReference>
<dbReference type="Proteomes" id="UP001166286">
    <property type="component" value="Unassembled WGS sequence"/>
</dbReference>
<dbReference type="AlphaFoldDB" id="A0AA39R5D7"/>
<evidence type="ECO:0000256" key="3">
    <source>
        <dbReference type="ARBA" id="ARBA00012814"/>
    </source>
</evidence>
<evidence type="ECO:0000256" key="4">
    <source>
        <dbReference type="ARBA" id="ARBA00022598"/>
    </source>
</evidence>
<evidence type="ECO:0000256" key="11">
    <source>
        <dbReference type="ARBA" id="ARBA00031194"/>
    </source>
</evidence>
<evidence type="ECO:0000256" key="1">
    <source>
        <dbReference type="ARBA" id="ARBA00004305"/>
    </source>
</evidence>
<dbReference type="GO" id="GO:0000049">
    <property type="term" value="F:tRNA binding"/>
    <property type="evidence" value="ECO:0007669"/>
    <property type="project" value="InterPro"/>
</dbReference>
<evidence type="ECO:0000256" key="7">
    <source>
        <dbReference type="ARBA" id="ARBA00022917"/>
    </source>
</evidence>
<dbReference type="Gene3D" id="3.30.930.10">
    <property type="entry name" value="Bira Bifunctional Protein, Domain 2"/>
    <property type="match status" value="1"/>
</dbReference>
<dbReference type="InterPro" id="IPR005121">
    <property type="entry name" value="Fdx_antiC-bd"/>
</dbReference>
<comment type="subcellular location">
    <subcellularLocation>
        <location evidence="1">Mitochondrion matrix</location>
    </subcellularLocation>
</comment>
<comment type="caution">
    <text evidence="18">The sequence shown here is derived from an EMBL/GenBank/DDBJ whole genome shotgun (WGS) entry which is preliminary data.</text>
</comment>
<dbReference type="Pfam" id="PF03147">
    <property type="entry name" value="FDX-ACB"/>
    <property type="match status" value="1"/>
</dbReference>
<dbReference type="GO" id="GO:0005524">
    <property type="term" value="F:ATP binding"/>
    <property type="evidence" value="ECO:0007669"/>
    <property type="project" value="UniProtKB-KW"/>
</dbReference>
<evidence type="ECO:0000256" key="10">
    <source>
        <dbReference type="ARBA" id="ARBA00023146"/>
    </source>
</evidence>
<organism evidence="18 19">
    <name type="scientific">Cladonia borealis</name>
    <dbReference type="NCBI Taxonomy" id="184061"/>
    <lineage>
        <taxon>Eukaryota</taxon>
        <taxon>Fungi</taxon>
        <taxon>Dikarya</taxon>
        <taxon>Ascomycota</taxon>
        <taxon>Pezizomycotina</taxon>
        <taxon>Lecanoromycetes</taxon>
        <taxon>OSLEUM clade</taxon>
        <taxon>Lecanoromycetidae</taxon>
        <taxon>Lecanorales</taxon>
        <taxon>Lecanorineae</taxon>
        <taxon>Cladoniaceae</taxon>
        <taxon>Cladonia</taxon>
    </lineage>
</organism>
<protein>
    <recommendedName>
        <fullName evidence="14">Phenylalanine--tRNA ligase, mitochondrial</fullName>
        <ecNumber evidence="3">6.1.1.20</ecNumber>
    </recommendedName>
    <alternativeName>
        <fullName evidence="11">Phenylalanyl-tRNA synthetase</fullName>
    </alternativeName>
</protein>
<evidence type="ECO:0000256" key="9">
    <source>
        <dbReference type="ARBA" id="ARBA00023128"/>
    </source>
</evidence>
<dbReference type="EMBL" id="JAFEKC020000006">
    <property type="protein sequence ID" value="KAK0514089.1"/>
    <property type="molecule type" value="Genomic_DNA"/>
</dbReference>
<accession>A0AA39R5D7</accession>
<keyword evidence="7" id="KW-0648">Protein biosynthesis</keyword>
<feature type="domain" description="Aminoacyl-transfer RNA synthetases class-II family profile" evidence="16">
    <location>
        <begin position="176"/>
        <end position="371"/>
    </location>
</feature>
<sequence length="495" mass="56212">MRLLATGRAVRFTWSKRSGTISRAKLWINVNIQYQQRPQSTAAHTAAPTFKSPVKAPALEVDGKLYSVDDWTNVPASILSFLPRKLHLQPSHPVSITRQVIESNFPSPTYTHYNHLHPIVSVAQNFDSLGFPQDHPGRSRSDTYYLNKDTVLRTHTSAHEAEIFRDNKSEGYTISADVYRRDAIDRSHYPVFHQMEGARMWDRRKVLGGDVAKAVWKDLELLPKHNLEVEDPNPTIHPERNPLQAEHHTTEEAEAIAAHLKKSLEGVVVELFSRARNAAAAAGNADANAIEPLRVRWVEAYFPFTSPSWELEVFWQGDWLEILGCGVTKQELYINAGVPHKLGWAFGIGLERVAMLLYSIPDIRLFWSNDPRFLSQFSTLEKISTYVPFSKYPACYKDVSFWLRSSSSSAGGGSKANAQDFHENDVMEIVRDVGGDLVEDVRLTDEFTHPASGRKSFCYRINYRSLERTLTNEETNQLHDDVRKSLVEKLGVELR</sequence>
<dbReference type="PROSITE" id="PS50862">
    <property type="entry name" value="AA_TRNA_LIGASE_II"/>
    <property type="match status" value="1"/>
</dbReference>
<dbReference type="SMART" id="SM00896">
    <property type="entry name" value="FDX-ACB"/>
    <property type="match status" value="1"/>
</dbReference>
<evidence type="ECO:0000259" key="17">
    <source>
        <dbReference type="PROSITE" id="PS51447"/>
    </source>
</evidence>
<dbReference type="InterPro" id="IPR036690">
    <property type="entry name" value="Fdx_antiC-bd_sf"/>
</dbReference>
<dbReference type="FunFam" id="3.30.70.380:FF:000002">
    <property type="entry name" value="phenylalanine--tRNA ligase, mitochondrial"/>
    <property type="match status" value="1"/>
</dbReference>
<dbReference type="NCBIfam" id="TIGR00469">
    <property type="entry name" value="pheS_mito"/>
    <property type="match status" value="1"/>
</dbReference>
<keyword evidence="9" id="KW-0496">Mitochondrion</keyword>
<evidence type="ECO:0000256" key="8">
    <source>
        <dbReference type="ARBA" id="ARBA00022946"/>
    </source>
</evidence>
<keyword evidence="5" id="KW-0547">Nucleotide-binding</keyword>
<comment type="function">
    <text evidence="13">Is responsible for the charging of tRNA(Phe) with phenylalanine in mitochondrial translation.</text>
</comment>
<dbReference type="InterPro" id="IPR006195">
    <property type="entry name" value="aa-tRNA-synth_II"/>
</dbReference>
<dbReference type="FunFam" id="3.30.930.10:FF:000053">
    <property type="entry name" value="Phenylalanyl-tRNA synthetase mitochondrial"/>
    <property type="match status" value="1"/>
</dbReference>
<keyword evidence="6" id="KW-0067">ATP-binding</keyword>
<evidence type="ECO:0000256" key="12">
    <source>
        <dbReference type="ARBA" id="ARBA00049255"/>
    </source>
</evidence>
<dbReference type="InterPro" id="IPR004530">
    <property type="entry name" value="Phe-tRNA-synth_IIc_mito"/>
</dbReference>
<keyword evidence="4" id="KW-0436">Ligase</keyword>
<evidence type="ECO:0000313" key="19">
    <source>
        <dbReference type="Proteomes" id="UP001166286"/>
    </source>
</evidence>
<dbReference type="PROSITE" id="PS51447">
    <property type="entry name" value="FDX_ACB"/>
    <property type="match status" value="1"/>
</dbReference>
<keyword evidence="19" id="KW-1185">Reference proteome</keyword>
<proteinExistence type="inferred from homology"/>
<evidence type="ECO:0000313" key="18">
    <source>
        <dbReference type="EMBL" id="KAK0514089.1"/>
    </source>
</evidence>
<dbReference type="GO" id="GO:0004826">
    <property type="term" value="F:phenylalanine-tRNA ligase activity"/>
    <property type="evidence" value="ECO:0007669"/>
    <property type="project" value="UniProtKB-EC"/>
</dbReference>
<evidence type="ECO:0000256" key="14">
    <source>
        <dbReference type="ARBA" id="ARBA00073229"/>
    </source>
</evidence>
<dbReference type="InterPro" id="IPR002319">
    <property type="entry name" value="Phenylalanyl-tRNA_Synthase"/>
</dbReference>
<keyword evidence="10" id="KW-0030">Aminoacyl-tRNA synthetase</keyword>
<feature type="region of interest" description="Disordered" evidence="15">
    <location>
        <begin position="229"/>
        <end position="249"/>
    </location>
</feature>
<dbReference type="CDD" id="cd00496">
    <property type="entry name" value="PheRS_alpha_core"/>
    <property type="match status" value="1"/>
</dbReference>
<keyword evidence="8" id="KW-0809">Transit peptide</keyword>
<reference evidence="18" key="1">
    <citation type="submission" date="2023-03" db="EMBL/GenBank/DDBJ databases">
        <title>Complete genome of Cladonia borealis.</title>
        <authorList>
            <person name="Park H."/>
        </authorList>
    </citation>
    <scope>NUCLEOTIDE SEQUENCE</scope>
    <source>
        <strain evidence="18">ANT050790</strain>
    </source>
</reference>
<evidence type="ECO:0000256" key="2">
    <source>
        <dbReference type="ARBA" id="ARBA00008226"/>
    </source>
</evidence>
<gene>
    <name evidence="18" type="ORF">JMJ35_003811</name>
</gene>
<dbReference type="EC" id="6.1.1.20" evidence="3"/>
<dbReference type="PANTHER" id="PTHR11538:SF41">
    <property type="entry name" value="PHENYLALANINE--TRNA LIGASE, MITOCHONDRIAL"/>
    <property type="match status" value="1"/>
</dbReference>